<reference evidence="1" key="1">
    <citation type="submission" date="2014-11" db="EMBL/GenBank/DDBJ databases">
        <authorList>
            <person name="Amaro Gonzalez C."/>
        </authorList>
    </citation>
    <scope>NUCLEOTIDE SEQUENCE</scope>
</reference>
<dbReference type="EMBL" id="GBXM01010370">
    <property type="protein sequence ID" value="JAH98207.1"/>
    <property type="molecule type" value="Transcribed_RNA"/>
</dbReference>
<organism evidence="1">
    <name type="scientific">Anguilla anguilla</name>
    <name type="common">European freshwater eel</name>
    <name type="synonym">Muraena anguilla</name>
    <dbReference type="NCBI Taxonomy" id="7936"/>
    <lineage>
        <taxon>Eukaryota</taxon>
        <taxon>Metazoa</taxon>
        <taxon>Chordata</taxon>
        <taxon>Craniata</taxon>
        <taxon>Vertebrata</taxon>
        <taxon>Euteleostomi</taxon>
        <taxon>Actinopterygii</taxon>
        <taxon>Neopterygii</taxon>
        <taxon>Teleostei</taxon>
        <taxon>Anguilliformes</taxon>
        <taxon>Anguillidae</taxon>
        <taxon>Anguilla</taxon>
    </lineage>
</organism>
<name>A0A0E9X641_ANGAN</name>
<reference evidence="1" key="2">
    <citation type="journal article" date="2015" name="Fish Shellfish Immunol.">
        <title>Early steps in the European eel (Anguilla anguilla)-Vibrio vulnificus interaction in the gills: Role of the RtxA13 toxin.</title>
        <authorList>
            <person name="Callol A."/>
            <person name="Pajuelo D."/>
            <person name="Ebbesson L."/>
            <person name="Teles M."/>
            <person name="MacKenzie S."/>
            <person name="Amaro C."/>
        </authorList>
    </citation>
    <scope>NUCLEOTIDE SEQUENCE</scope>
</reference>
<accession>A0A0E9X641</accession>
<protein>
    <submittedName>
        <fullName evidence="1">Uncharacterized protein</fullName>
    </submittedName>
</protein>
<evidence type="ECO:0000313" key="1">
    <source>
        <dbReference type="EMBL" id="JAH98207.1"/>
    </source>
</evidence>
<proteinExistence type="predicted"/>
<sequence length="74" mass="8364">MASGTLCLCSVWISHLPDYPEHQAGFVMSMCNKSPPAMKNQLTLWRDNPMNYPHAPPFPPPCLVKYSILYLSLL</sequence>
<dbReference type="AlphaFoldDB" id="A0A0E9X641"/>